<keyword evidence="2" id="KW-0472">Membrane</keyword>
<accession>A0A942SU79</accession>
<evidence type="ECO:0000313" key="3">
    <source>
        <dbReference type="EMBL" id="MBS4179943.1"/>
    </source>
</evidence>
<organism evidence="3">
    <name type="scientific">Neobacillus citreus</name>
    <dbReference type="NCBI Taxonomy" id="2833578"/>
    <lineage>
        <taxon>Bacteria</taxon>
        <taxon>Bacillati</taxon>
        <taxon>Bacillota</taxon>
        <taxon>Bacilli</taxon>
        <taxon>Bacillales</taxon>
        <taxon>Bacillaceae</taxon>
        <taxon>Neobacillus</taxon>
    </lineage>
</organism>
<evidence type="ECO:0000313" key="5">
    <source>
        <dbReference type="Proteomes" id="UP000677265"/>
    </source>
</evidence>
<dbReference type="AlphaFoldDB" id="A0A942SU79"/>
<evidence type="ECO:0000313" key="4">
    <source>
        <dbReference type="EMBL" id="MCH6264779.1"/>
    </source>
</evidence>
<dbReference type="EMBL" id="JAGYPE010000001">
    <property type="protein sequence ID" value="MBS4179943.1"/>
    <property type="molecule type" value="Genomic_DNA"/>
</dbReference>
<feature type="transmembrane region" description="Helical" evidence="2">
    <location>
        <begin position="6"/>
        <end position="22"/>
    </location>
</feature>
<sequence length="149" mass="17319">MIFTSIIIIILLVYFLIVRPLTSRNRPQIMEPPHRNYYGRQDYYPSGGGGFGRFGTFAGGMAAGALLTYLFEQGRIGFDQFQTMQHLQDHEIMQQLMEQNIIQEDEIEQLREELGNDPNQDYDYDNADNDDQQDDYDQGDYDSGDDNWV</sequence>
<comment type="caution">
    <text evidence="3">The sequence shown here is derived from an EMBL/GenBank/DDBJ whole genome shotgun (WGS) entry which is preliminary data.</text>
</comment>
<dbReference type="Proteomes" id="UP000677265">
    <property type="component" value="Unassembled WGS sequence"/>
</dbReference>
<proteinExistence type="predicted"/>
<name>A0A942SU79_9BACI</name>
<keyword evidence="2" id="KW-1133">Transmembrane helix</keyword>
<gene>
    <name evidence="4" type="ORF">KHB02_004470</name>
    <name evidence="3" type="ORF">KHB02_00940</name>
</gene>
<dbReference type="EMBL" id="JAGYPE020000004">
    <property type="protein sequence ID" value="MCH6264779.1"/>
    <property type="molecule type" value="Genomic_DNA"/>
</dbReference>
<keyword evidence="2" id="KW-0812">Transmembrane</keyword>
<evidence type="ECO:0000256" key="2">
    <source>
        <dbReference type="SAM" id="Phobius"/>
    </source>
</evidence>
<feature type="region of interest" description="Disordered" evidence="1">
    <location>
        <begin position="110"/>
        <end position="149"/>
    </location>
</feature>
<protein>
    <submittedName>
        <fullName evidence="3">Uncharacterized protein</fullName>
    </submittedName>
</protein>
<reference evidence="3" key="1">
    <citation type="submission" date="2021-05" db="EMBL/GenBank/DDBJ databases">
        <title>Novel Bacillus species.</title>
        <authorList>
            <person name="Liu G."/>
        </authorList>
    </citation>
    <scope>NUCLEOTIDE SEQUENCE</scope>
    <source>
        <strain evidence="3 5">FJAT-50051</strain>
    </source>
</reference>
<evidence type="ECO:0000256" key="1">
    <source>
        <dbReference type="SAM" id="MobiDB-lite"/>
    </source>
</evidence>
<keyword evidence="5" id="KW-1185">Reference proteome</keyword>
<feature type="compositionally biased region" description="Acidic residues" evidence="1">
    <location>
        <begin position="120"/>
        <end position="149"/>
    </location>
</feature>